<dbReference type="Proteomes" id="UP000179266">
    <property type="component" value="Unassembled WGS sequence"/>
</dbReference>
<dbReference type="SMART" id="SM00487">
    <property type="entry name" value="DEXDc"/>
    <property type="match status" value="1"/>
</dbReference>
<evidence type="ECO:0000256" key="5">
    <source>
        <dbReference type="ARBA" id="ARBA00038437"/>
    </source>
</evidence>
<evidence type="ECO:0000313" key="11">
    <source>
        <dbReference type="EMBL" id="OGL42443.1"/>
    </source>
</evidence>
<dbReference type="PROSITE" id="PS51195">
    <property type="entry name" value="Q_MOTIF"/>
    <property type="match status" value="1"/>
</dbReference>
<dbReference type="Pfam" id="PF00271">
    <property type="entry name" value="Helicase_C"/>
    <property type="match status" value="1"/>
</dbReference>
<evidence type="ECO:0000256" key="3">
    <source>
        <dbReference type="ARBA" id="ARBA00022806"/>
    </source>
</evidence>
<dbReference type="InterPro" id="IPR001650">
    <property type="entry name" value="Helicase_C-like"/>
</dbReference>
<dbReference type="InterPro" id="IPR027417">
    <property type="entry name" value="P-loop_NTPase"/>
</dbReference>
<reference evidence="11 12" key="1">
    <citation type="journal article" date="2016" name="Nat. Commun.">
        <title>Thousands of microbial genomes shed light on interconnected biogeochemical processes in an aquifer system.</title>
        <authorList>
            <person name="Anantharaman K."/>
            <person name="Brown C.T."/>
            <person name="Hug L.A."/>
            <person name="Sharon I."/>
            <person name="Castelle C.J."/>
            <person name="Probst A.J."/>
            <person name="Thomas B.C."/>
            <person name="Singh A."/>
            <person name="Wilkins M.J."/>
            <person name="Karaoz U."/>
            <person name="Brodie E.L."/>
            <person name="Williams K.H."/>
            <person name="Hubbard S.S."/>
            <person name="Banfield J.F."/>
        </authorList>
    </citation>
    <scope>NUCLEOTIDE SEQUENCE [LARGE SCALE GENOMIC DNA]</scope>
</reference>
<keyword evidence="3 7" id="KW-0347">Helicase</keyword>
<dbReference type="PROSITE" id="PS51192">
    <property type="entry name" value="HELICASE_ATP_BIND_1"/>
    <property type="match status" value="1"/>
</dbReference>
<feature type="domain" description="DEAD-box RNA helicase Q" evidence="10">
    <location>
        <begin position="1"/>
        <end position="29"/>
    </location>
</feature>
<dbReference type="PROSITE" id="PS51194">
    <property type="entry name" value="HELICASE_CTER"/>
    <property type="match status" value="1"/>
</dbReference>
<evidence type="ECO:0000259" key="8">
    <source>
        <dbReference type="PROSITE" id="PS51192"/>
    </source>
</evidence>
<dbReference type="AlphaFoldDB" id="A0A1F7RLP5"/>
<dbReference type="InterPro" id="IPR014014">
    <property type="entry name" value="RNA_helicase_DEAD_Q_motif"/>
</dbReference>
<dbReference type="GO" id="GO:0016787">
    <property type="term" value="F:hydrolase activity"/>
    <property type="evidence" value="ECO:0007669"/>
    <property type="project" value="UniProtKB-KW"/>
</dbReference>
<keyword evidence="4 7" id="KW-0067">ATP-binding</keyword>
<evidence type="ECO:0000259" key="9">
    <source>
        <dbReference type="PROSITE" id="PS51194"/>
    </source>
</evidence>
<evidence type="ECO:0000313" key="12">
    <source>
        <dbReference type="Proteomes" id="UP000179266"/>
    </source>
</evidence>
<dbReference type="CDD" id="cd18787">
    <property type="entry name" value="SF2_C_DEAD"/>
    <property type="match status" value="1"/>
</dbReference>
<feature type="domain" description="Helicase C-terminal" evidence="9">
    <location>
        <begin position="229"/>
        <end position="373"/>
    </location>
</feature>
<dbReference type="InterPro" id="IPR050079">
    <property type="entry name" value="DEAD_box_RNA_helicase"/>
</dbReference>
<dbReference type="PROSITE" id="PS00039">
    <property type="entry name" value="DEAD_ATP_HELICASE"/>
    <property type="match status" value="1"/>
</dbReference>
<dbReference type="Gene3D" id="3.40.50.300">
    <property type="entry name" value="P-loop containing nucleotide triphosphate hydrolases"/>
    <property type="match status" value="2"/>
</dbReference>
<feature type="short sequence motif" description="Q motif" evidence="6">
    <location>
        <begin position="1"/>
        <end position="29"/>
    </location>
</feature>
<dbReference type="PANTHER" id="PTHR47959:SF13">
    <property type="entry name" value="ATP-DEPENDENT RNA HELICASE RHLE"/>
    <property type="match status" value="1"/>
</dbReference>
<dbReference type="Pfam" id="PF00270">
    <property type="entry name" value="DEAD"/>
    <property type="match status" value="1"/>
</dbReference>
<protein>
    <submittedName>
        <fullName evidence="11">RNA helicase</fullName>
    </submittedName>
</protein>
<comment type="caution">
    <text evidence="11">The sequence shown here is derived from an EMBL/GenBank/DDBJ whole genome shotgun (WGS) entry which is preliminary data.</text>
</comment>
<proteinExistence type="inferred from homology"/>
<evidence type="ECO:0000256" key="1">
    <source>
        <dbReference type="ARBA" id="ARBA00022741"/>
    </source>
</evidence>
<evidence type="ECO:0000256" key="2">
    <source>
        <dbReference type="ARBA" id="ARBA00022801"/>
    </source>
</evidence>
<dbReference type="InterPro" id="IPR014001">
    <property type="entry name" value="Helicase_ATP-bd"/>
</dbReference>
<accession>A0A1F7RLP5</accession>
<gene>
    <name evidence="11" type="ORF">A2161_04890</name>
</gene>
<feature type="domain" description="Helicase ATP-binding" evidence="8">
    <location>
        <begin position="32"/>
        <end position="203"/>
    </location>
</feature>
<evidence type="ECO:0000256" key="7">
    <source>
        <dbReference type="RuleBase" id="RU000492"/>
    </source>
</evidence>
<dbReference type="EMBL" id="MGDD01000324">
    <property type="protein sequence ID" value="OGL42443.1"/>
    <property type="molecule type" value="Genomic_DNA"/>
</dbReference>
<dbReference type="InterPro" id="IPR044742">
    <property type="entry name" value="DEAD/DEAH_RhlB"/>
</dbReference>
<dbReference type="PANTHER" id="PTHR47959">
    <property type="entry name" value="ATP-DEPENDENT RNA HELICASE RHLE-RELATED"/>
    <property type="match status" value="1"/>
</dbReference>
<keyword evidence="1 7" id="KW-0547">Nucleotide-binding</keyword>
<dbReference type="SMART" id="SM00490">
    <property type="entry name" value="HELICc"/>
    <property type="match status" value="1"/>
</dbReference>
<dbReference type="CDD" id="cd00268">
    <property type="entry name" value="DEADc"/>
    <property type="match status" value="1"/>
</dbReference>
<dbReference type="InterPro" id="IPR011545">
    <property type="entry name" value="DEAD/DEAH_box_helicase_dom"/>
</dbReference>
<evidence type="ECO:0000256" key="4">
    <source>
        <dbReference type="ARBA" id="ARBA00022840"/>
    </source>
</evidence>
<keyword evidence="2 7" id="KW-0378">Hydrolase</keyword>
<dbReference type="InterPro" id="IPR000629">
    <property type="entry name" value="RNA-helicase_DEAD-box_CS"/>
</dbReference>
<sequence>MNFERFNLFSEIKAGVKSLGFTTATPVQEQSIPIILEGRDLMGLAQTGTGKTAAFVLPILQRLMQGPRRHIRALIIAPTRELTEQTREAIEQLGRKTGVHSMSIYGGVSIQPQINALRRGVDIVAACPGRLLDHICRRTIDLSQIEVLVLDEADRLFDMGFLPDIRKIVKRLPVNRQTLMFSATMPDAVSYLADEILHDPAKVQIDHNLPAATVSHTFYSVETHLKNDLLKQLLEKTTTGPVLVFTRTKLRSDRIAQQLARFGFKAAALHGNLSQNKRQQALNGFRSGKYKILVATDVAARGIDVPGVSHVINYDIPETADAYTHRIGRTGRACETGDALTFVTVQDFGPARSIRAVLGDKLKNYTMDGCDPASAVCGGQLPGRLIKPRTIKNTGDFSKRRINHRTKFYTSRKPRRQLSIH</sequence>
<dbReference type="GO" id="GO:0003724">
    <property type="term" value="F:RNA helicase activity"/>
    <property type="evidence" value="ECO:0007669"/>
    <property type="project" value="InterPro"/>
</dbReference>
<comment type="similarity">
    <text evidence="5 7">Belongs to the DEAD box helicase family.</text>
</comment>
<evidence type="ECO:0000259" key="10">
    <source>
        <dbReference type="PROSITE" id="PS51195"/>
    </source>
</evidence>
<dbReference type="GO" id="GO:0005829">
    <property type="term" value="C:cytosol"/>
    <property type="evidence" value="ECO:0007669"/>
    <property type="project" value="TreeGrafter"/>
</dbReference>
<dbReference type="GO" id="GO:0003676">
    <property type="term" value="F:nucleic acid binding"/>
    <property type="evidence" value="ECO:0007669"/>
    <property type="project" value="InterPro"/>
</dbReference>
<dbReference type="SUPFAM" id="SSF52540">
    <property type="entry name" value="P-loop containing nucleoside triphosphate hydrolases"/>
    <property type="match status" value="1"/>
</dbReference>
<organism evidence="11 12">
    <name type="scientific">Candidatus Schekmanbacteria bacterium RBG_13_48_7</name>
    <dbReference type="NCBI Taxonomy" id="1817878"/>
    <lineage>
        <taxon>Bacteria</taxon>
        <taxon>Candidatus Schekmaniibacteriota</taxon>
    </lineage>
</organism>
<dbReference type="GO" id="GO:0005524">
    <property type="term" value="F:ATP binding"/>
    <property type="evidence" value="ECO:0007669"/>
    <property type="project" value="UniProtKB-KW"/>
</dbReference>
<evidence type="ECO:0000256" key="6">
    <source>
        <dbReference type="PROSITE-ProRule" id="PRU00552"/>
    </source>
</evidence>
<name>A0A1F7RLP5_9BACT</name>